<evidence type="ECO:0000313" key="2">
    <source>
        <dbReference type="EMBL" id="TNC22856.1"/>
    </source>
</evidence>
<dbReference type="Proteomes" id="UP000305546">
    <property type="component" value="Unassembled WGS sequence"/>
</dbReference>
<organism evidence="2 3">
    <name type="scientific">Amycolatopsis alkalitolerans</name>
    <dbReference type="NCBI Taxonomy" id="2547244"/>
    <lineage>
        <taxon>Bacteria</taxon>
        <taxon>Bacillati</taxon>
        <taxon>Actinomycetota</taxon>
        <taxon>Actinomycetes</taxon>
        <taxon>Pseudonocardiales</taxon>
        <taxon>Pseudonocardiaceae</taxon>
        <taxon>Amycolatopsis</taxon>
    </lineage>
</organism>
<gene>
    <name evidence="2" type="ORF">FG385_23420</name>
</gene>
<comment type="caution">
    <text evidence="2">The sequence shown here is derived from an EMBL/GenBank/DDBJ whole genome shotgun (WGS) entry which is preliminary data.</text>
</comment>
<accession>A0A5C4LZZ6</accession>
<keyword evidence="1" id="KW-1133">Transmembrane helix</keyword>
<evidence type="ECO:0000256" key="1">
    <source>
        <dbReference type="SAM" id="Phobius"/>
    </source>
</evidence>
<protein>
    <submittedName>
        <fullName evidence="2">Uncharacterized protein</fullName>
    </submittedName>
</protein>
<sequence length="85" mass="9530">MAEITTQRQIFLKYPTVGERCTWWNHVTVQPITVPALAGRYPKRRKSMVFTVLLVEGGLAFGIAAALAAWSRRHFAPRTAETSAE</sequence>
<keyword evidence="1" id="KW-0812">Transmembrane</keyword>
<reference evidence="2 3" key="1">
    <citation type="submission" date="2019-06" db="EMBL/GenBank/DDBJ databases">
        <title>Amycolatopsis alkalitolerans sp. nov., isolated from Gastrodia elata Blume.</title>
        <authorList>
            <person name="Narsing Rao M.P."/>
            <person name="Li W.J."/>
        </authorList>
    </citation>
    <scope>NUCLEOTIDE SEQUENCE [LARGE SCALE GENOMIC DNA]</scope>
    <source>
        <strain evidence="2 3">SYSUP0005</strain>
    </source>
</reference>
<proteinExistence type="predicted"/>
<dbReference type="EMBL" id="VDFW01000023">
    <property type="protein sequence ID" value="TNC22856.1"/>
    <property type="molecule type" value="Genomic_DNA"/>
</dbReference>
<name>A0A5C4LZZ6_9PSEU</name>
<feature type="transmembrane region" description="Helical" evidence="1">
    <location>
        <begin position="49"/>
        <end position="70"/>
    </location>
</feature>
<dbReference type="AlphaFoldDB" id="A0A5C4LZZ6"/>
<evidence type="ECO:0000313" key="3">
    <source>
        <dbReference type="Proteomes" id="UP000305546"/>
    </source>
</evidence>
<keyword evidence="3" id="KW-1185">Reference proteome</keyword>
<keyword evidence="1" id="KW-0472">Membrane</keyword>
<dbReference type="RefSeq" id="WP_139098933.1">
    <property type="nucleotide sequence ID" value="NZ_VDFW01000023.1"/>
</dbReference>